<keyword evidence="5" id="KW-1185">Reference proteome</keyword>
<evidence type="ECO:0000256" key="1">
    <source>
        <dbReference type="PROSITE-ProRule" id="PRU00042"/>
    </source>
</evidence>
<feature type="region of interest" description="Disordered" evidence="2">
    <location>
        <begin position="88"/>
        <end position="176"/>
    </location>
</feature>
<feature type="compositionally biased region" description="Basic and acidic residues" evidence="2">
    <location>
        <begin position="1"/>
        <end position="11"/>
    </location>
</feature>
<dbReference type="Proteomes" id="UP001521222">
    <property type="component" value="Unassembled WGS sequence"/>
</dbReference>
<keyword evidence="1" id="KW-0862">Zinc</keyword>
<protein>
    <recommendedName>
        <fullName evidence="3">C2H2-type domain-containing protein</fullName>
    </recommendedName>
</protein>
<comment type="caution">
    <text evidence="4">The sequence shown here is derived from an EMBL/GenBank/DDBJ whole genome shotgun (WGS) entry which is preliminary data.</text>
</comment>
<feature type="domain" description="C2H2-type" evidence="3">
    <location>
        <begin position="51"/>
        <end position="79"/>
    </location>
</feature>
<organism evidence="4 5">
    <name type="scientific">Nothophoma quercina</name>
    <dbReference type="NCBI Taxonomy" id="749835"/>
    <lineage>
        <taxon>Eukaryota</taxon>
        <taxon>Fungi</taxon>
        <taxon>Dikarya</taxon>
        <taxon>Ascomycota</taxon>
        <taxon>Pezizomycotina</taxon>
        <taxon>Dothideomycetes</taxon>
        <taxon>Pleosporomycetidae</taxon>
        <taxon>Pleosporales</taxon>
        <taxon>Pleosporineae</taxon>
        <taxon>Didymellaceae</taxon>
        <taxon>Nothophoma</taxon>
    </lineage>
</organism>
<dbReference type="InterPro" id="IPR013087">
    <property type="entry name" value="Znf_C2H2_type"/>
</dbReference>
<keyword evidence="1" id="KW-0863">Zinc-finger</keyword>
<feature type="compositionally biased region" description="Basic and acidic residues" evidence="2">
    <location>
        <begin position="90"/>
        <end position="100"/>
    </location>
</feature>
<gene>
    <name evidence="4" type="ORF">SLS59_005733</name>
</gene>
<keyword evidence="1" id="KW-0479">Metal-binding</keyword>
<evidence type="ECO:0000259" key="3">
    <source>
        <dbReference type="PROSITE" id="PS50157"/>
    </source>
</evidence>
<evidence type="ECO:0000313" key="4">
    <source>
        <dbReference type="EMBL" id="KAL1601064.1"/>
    </source>
</evidence>
<name>A0ABR3RAA4_9PLEO</name>
<feature type="compositionally biased region" description="Basic and acidic residues" evidence="2">
    <location>
        <begin position="154"/>
        <end position="168"/>
    </location>
</feature>
<reference evidence="4 5" key="1">
    <citation type="submission" date="2024-02" db="EMBL/GenBank/DDBJ databases">
        <title>De novo assembly and annotation of 12 fungi associated with fruit tree decline syndrome in Ontario, Canada.</title>
        <authorList>
            <person name="Sulman M."/>
            <person name="Ellouze W."/>
            <person name="Ilyukhin E."/>
        </authorList>
    </citation>
    <scope>NUCLEOTIDE SEQUENCE [LARGE SCALE GENOMIC DNA]</scope>
    <source>
        <strain evidence="4 5">M97-236</strain>
    </source>
</reference>
<feature type="compositionally biased region" description="Basic and acidic residues" evidence="2">
    <location>
        <begin position="32"/>
        <end position="47"/>
    </location>
</feature>
<dbReference type="Gene3D" id="3.30.160.60">
    <property type="entry name" value="Classic Zinc Finger"/>
    <property type="match status" value="1"/>
</dbReference>
<dbReference type="PROSITE" id="PS00028">
    <property type="entry name" value="ZINC_FINGER_C2H2_1"/>
    <property type="match status" value="2"/>
</dbReference>
<dbReference type="SMART" id="SM00355">
    <property type="entry name" value="ZnF_C2H2"/>
    <property type="match status" value="2"/>
</dbReference>
<evidence type="ECO:0000256" key="2">
    <source>
        <dbReference type="SAM" id="MobiDB-lite"/>
    </source>
</evidence>
<evidence type="ECO:0000313" key="5">
    <source>
        <dbReference type="Proteomes" id="UP001521222"/>
    </source>
</evidence>
<feature type="region of interest" description="Disordered" evidence="2">
    <location>
        <begin position="1"/>
        <end position="51"/>
    </location>
</feature>
<feature type="compositionally biased region" description="Polar residues" evidence="2">
    <location>
        <begin position="124"/>
        <end position="137"/>
    </location>
</feature>
<accession>A0ABR3RAA4</accession>
<proteinExistence type="predicted"/>
<dbReference type="PROSITE" id="PS50157">
    <property type="entry name" value="ZINC_FINGER_C2H2_2"/>
    <property type="match status" value="1"/>
</dbReference>
<dbReference type="EMBL" id="JAKIXB020000017">
    <property type="protein sequence ID" value="KAL1601064.1"/>
    <property type="molecule type" value="Genomic_DNA"/>
</dbReference>
<sequence length="176" mass="19938">MDEHMAQEHSSQKGLQSAHEDFKKSIQGPLDQRADESGEDDGKKDDGPLFPACELCGETFSTEAQRAEHVKFEHVKGRCKVCGEWFGSRKQREGHEKEMHSATLALQEGRVREVNEEEDLQVVEEQTQPAKPEQNSPAAEEHERPVTGEQKSPAAEEKKQPIAEEKKQLPLRRRSN</sequence>